<organism evidence="1 2">
    <name type="scientific">Candidatus Uhrbacteria bacterium RIFOXYB2_FULL_45_11</name>
    <dbReference type="NCBI Taxonomy" id="1802421"/>
    <lineage>
        <taxon>Bacteria</taxon>
        <taxon>Candidatus Uhriibacteriota</taxon>
    </lineage>
</organism>
<comment type="caution">
    <text evidence="1">The sequence shown here is derived from an EMBL/GenBank/DDBJ whole genome shotgun (WGS) entry which is preliminary data.</text>
</comment>
<accession>A0A1F7W8H7</accession>
<gene>
    <name evidence="1" type="ORF">A2318_00100</name>
</gene>
<evidence type="ECO:0000313" key="1">
    <source>
        <dbReference type="EMBL" id="OGL98688.1"/>
    </source>
</evidence>
<name>A0A1F7W8H7_9BACT</name>
<dbReference type="EMBL" id="MGFD01000022">
    <property type="protein sequence ID" value="OGL98688.1"/>
    <property type="molecule type" value="Genomic_DNA"/>
</dbReference>
<reference evidence="1 2" key="1">
    <citation type="journal article" date="2016" name="Nat. Commun.">
        <title>Thousands of microbial genomes shed light on interconnected biogeochemical processes in an aquifer system.</title>
        <authorList>
            <person name="Anantharaman K."/>
            <person name="Brown C.T."/>
            <person name="Hug L.A."/>
            <person name="Sharon I."/>
            <person name="Castelle C.J."/>
            <person name="Probst A.J."/>
            <person name="Thomas B.C."/>
            <person name="Singh A."/>
            <person name="Wilkins M.J."/>
            <person name="Karaoz U."/>
            <person name="Brodie E.L."/>
            <person name="Williams K.H."/>
            <person name="Hubbard S.S."/>
            <person name="Banfield J.F."/>
        </authorList>
    </citation>
    <scope>NUCLEOTIDE SEQUENCE [LARGE SCALE GENOMIC DNA]</scope>
</reference>
<protein>
    <submittedName>
        <fullName evidence="1">Uncharacterized protein</fullName>
    </submittedName>
</protein>
<dbReference type="AlphaFoldDB" id="A0A1F7W8H7"/>
<evidence type="ECO:0000313" key="2">
    <source>
        <dbReference type="Proteomes" id="UP000177331"/>
    </source>
</evidence>
<dbReference type="Proteomes" id="UP000177331">
    <property type="component" value="Unassembled WGS sequence"/>
</dbReference>
<sequence length="126" mass="13992">MLSFVSLILSCLLVWFTKEGIRIWAMCLFVALTVHECGAYIDSYRAAQDGRVAYITGFEICKKADFPDVIILKHYQPNDGHTDFMYFCVDSRGGLHISPDVASKPINWTQNSASTPLPSASTLVSP</sequence>
<proteinExistence type="predicted"/>